<keyword evidence="1" id="KW-0472">Membrane</keyword>
<evidence type="ECO:0000313" key="2">
    <source>
        <dbReference type="EMBL" id="QHS91538.1"/>
    </source>
</evidence>
<keyword evidence="1" id="KW-0812">Transmembrane</keyword>
<organism evidence="2">
    <name type="scientific">viral metagenome</name>
    <dbReference type="NCBI Taxonomy" id="1070528"/>
    <lineage>
        <taxon>unclassified sequences</taxon>
        <taxon>metagenomes</taxon>
        <taxon>organismal metagenomes</taxon>
    </lineage>
</organism>
<reference evidence="2" key="1">
    <citation type="journal article" date="2020" name="Nature">
        <title>Giant virus diversity and host interactions through global metagenomics.</title>
        <authorList>
            <person name="Schulz F."/>
            <person name="Roux S."/>
            <person name="Paez-Espino D."/>
            <person name="Jungbluth S."/>
            <person name="Walsh D.A."/>
            <person name="Denef V.J."/>
            <person name="McMahon K.D."/>
            <person name="Konstantinidis K.T."/>
            <person name="Eloe-Fadrosh E.A."/>
            <person name="Kyrpides N.C."/>
            <person name="Woyke T."/>
        </authorList>
    </citation>
    <scope>NUCLEOTIDE SEQUENCE</scope>
    <source>
        <strain evidence="2">GVMAG-M-3300013006-15</strain>
    </source>
</reference>
<feature type="transmembrane region" description="Helical" evidence="1">
    <location>
        <begin position="58"/>
        <end position="75"/>
    </location>
</feature>
<protein>
    <submittedName>
        <fullName evidence="2">Uncharacterized protein</fullName>
    </submittedName>
</protein>
<accession>A0A6C0BJF1</accession>
<keyword evidence="1" id="KW-1133">Transmembrane helix</keyword>
<feature type="transmembrane region" description="Helical" evidence="1">
    <location>
        <begin position="33"/>
        <end position="53"/>
    </location>
</feature>
<dbReference type="EMBL" id="MN739162">
    <property type="protein sequence ID" value="QHS91538.1"/>
    <property type="molecule type" value="Genomic_DNA"/>
</dbReference>
<proteinExistence type="predicted"/>
<sequence>MDPLSVLDNYVITPSMQTAKGTTSGFSNILNNLTTWVVALTGIVTVFILIPLVPKAPANLIIVICVGALLLGIYLHVNQFGAEYRLSTWQNNLQFYASLIMLVLVMLLSMGFYYYQTDPGVRTAADGMFDRATSGVTSTTRGFTNYVSSGPSVGRH</sequence>
<evidence type="ECO:0000256" key="1">
    <source>
        <dbReference type="SAM" id="Phobius"/>
    </source>
</evidence>
<feature type="transmembrane region" description="Helical" evidence="1">
    <location>
        <begin position="95"/>
        <end position="115"/>
    </location>
</feature>
<name>A0A6C0BJF1_9ZZZZ</name>
<dbReference type="AlphaFoldDB" id="A0A6C0BJF1"/>